<dbReference type="InterPro" id="IPR018511">
    <property type="entry name" value="Hemolysin-typ_Ca-bd_CS"/>
</dbReference>
<dbReference type="PRINTS" id="PR00313">
    <property type="entry name" value="CABNDNGRPT"/>
</dbReference>
<keyword evidence="9" id="KW-0472">Membrane</keyword>
<keyword evidence="4" id="KW-0800">Toxin</keyword>
<evidence type="ECO:0000256" key="6">
    <source>
        <dbReference type="ARBA" id="ARBA00022737"/>
    </source>
</evidence>
<dbReference type="PANTHER" id="PTHR38340">
    <property type="entry name" value="S-LAYER PROTEIN"/>
    <property type="match status" value="1"/>
</dbReference>
<gene>
    <name evidence="11" type="ORF">EDD52_1481</name>
</gene>
<sequence length="890" mass="88217">MGIDLYAYGDPLTGSVVFAPGETSKTLNFRIDADSVDEFDEAAVLEVFSATNAALAGGAPVLRATGWVLDDDGTGTNLAMFSNDVDVAERKQVFAEYEVLLELSQSPTSPLTFSVMAADNTAIAGVDYQLLDTTVSFATGQSTAAVTVAIFGDAIADDAETFTLEYAQTSGVPLGTVLPNTQVTIVNGPVFIPPTAGDDNLTGTDENDSIDLLAGNDTYLALLGDDEVAGGAGNDDLDGGDGNDLLIGGTGNDVLRGAAGVDTLLGGDGVDTLIGGSGADSLNGGAGIDTASYFNANSGVRVALQDSSLNTGDAAGDTIVGIENIAGSAQNDDLRGDKFANKLTGNDGADTLYGGSGGDTLFGGNGSDRLFGNNDNDILYGGNGNDLINGGAGVDTASYYAASGGVIVNLANNGAQAVGGGAGTDTLISIEQLQGSNNGSDSLTGSTANNTLVGWAGNDFLDGAAGDDILAGGAGNDTLVGLTGNDVLNGGAGIDTASYYAASGGVTVNLANNGAQAVGGGAGTDTLISIEQLQGSNNGGDTLTGSTANNTLVGWAGNDALDGAAGNDTLAGGAGNDILIGGEGNDLLNGGLGYDFASYYSGGTGGVTVDLSNTAFQSVGGSFGFDRLVGIEAVRGTSAFADTLSGNAANNVLSGYGGNDVLNGLAGSDVIEGGDGYDTIYGGTGNDSVTGGIGRDTVFLEDGDDTFNDDKRNDIHGNDTVYGGDGDDTINGNGGADSFYGGVGNDLIFGGINNDFVAGNAGDDLLDGGDGVDSLWAGLGADTLTGGAGADTFNYATTTSSETGQRDTITDFLTGIDTLHLALIDANTIAGGDQAFNYIGGAAFTAAGQLRFVSNATDGFLLGDVDGDGIADFNLRVAGLTTFDPADIIL</sequence>
<evidence type="ECO:0000256" key="2">
    <source>
        <dbReference type="ARBA" id="ARBA00004613"/>
    </source>
</evidence>
<reference evidence="11 12" key="1">
    <citation type="submission" date="2019-03" db="EMBL/GenBank/DDBJ databases">
        <title>Genomic Encyclopedia of Type Strains, Phase IV (KMG-IV): sequencing the most valuable type-strain genomes for metagenomic binning, comparative biology and taxonomic classification.</title>
        <authorList>
            <person name="Goeker M."/>
        </authorList>
    </citation>
    <scope>NUCLEOTIDE SEQUENCE [LARGE SCALE GENOMIC DNA]</scope>
    <source>
        <strain evidence="11 12">DSM 104836</strain>
    </source>
</reference>
<dbReference type="GO" id="GO:0005509">
    <property type="term" value="F:calcium ion binding"/>
    <property type="evidence" value="ECO:0007669"/>
    <property type="project" value="InterPro"/>
</dbReference>
<keyword evidence="12" id="KW-1185">Reference proteome</keyword>
<dbReference type="Pfam" id="PF03160">
    <property type="entry name" value="Calx-beta"/>
    <property type="match status" value="2"/>
</dbReference>
<dbReference type="GO" id="GO:0090729">
    <property type="term" value="F:toxin activity"/>
    <property type="evidence" value="ECO:0007669"/>
    <property type="project" value="UniProtKB-KW"/>
</dbReference>
<dbReference type="PROSITE" id="PS00330">
    <property type="entry name" value="HEMOLYSIN_CALCIUM"/>
    <property type="match status" value="12"/>
</dbReference>
<evidence type="ECO:0000259" key="10">
    <source>
        <dbReference type="Pfam" id="PF03160"/>
    </source>
</evidence>
<keyword evidence="8" id="KW-0843">Virulence</keyword>
<dbReference type="PRINTS" id="PR01488">
    <property type="entry name" value="RTXTOXINA"/>
</dbReference>
<evidence type="ECO:0000256" key="9">
    <source>
        <dbReference type="ARBA" id="ARBA00023136"/>
    </source>
</evidence>
<proteinExistence type="predicted"/>
<dbReference type="InterPro" id="IPR003995">
    <property type="entry name" value="RTX_toxin_determinant-A"/>
</dbReference>
<evidence type="ECO:0000313" key="12">
    <source>
        <dbReference type="Proteomes" id="UP000295696"/>
    </source>
</evidence>
<keyword evidence="3" id="KW-0964">Secreted</keyword>
<dbReference type="PANTHER" id="PTHR38340:SF1">
    <property type="entry name" value="S-LAYER PROTEIN"/>
    <property type="match status" value="1"/>
</dbReference>
<evidence type="ECO:0000256" key="4">
    <source>
        <dbReference type="ARBA" id="ARBA00022656"/>
    </source>
</evidence>
<dbReference type="GO" id="GO:0005576">
    <property type="term" value="C:extracellular region"/>
    <property type="evidence" value="ECO:0007669"/>
    <property type="project" value="UniProtKB-SubCell"/>
</dbReference>
<dbReference type="EMBL" id="SLZU01000048">
    <property type="protein sequence ID" value="TCS49914.1"/>
    <property type="molecule type" value="Genomic_DNA"/>
</dbReference>
<comment type="caution">
    <text evidence="11">The sequence shown here is derived from an EMBL/GenBank/DDBJ whole genome shotgun (WGS) entry which is preliminary data.</text>
</comment>
<dbReference type="InterPro" id="IPR001343">
    <property type="entry name" value="Hemolysn_Ca-bd"/>
</dbReference>
<evidence type="ECO:0000256" key="7">
    <source>
        <dbReference type="ARBA" id="ARBA00022837"/>
    </source>
</evidence>
<feature type="domain" description="Calx-beta" evidence="10">
    <location>
        <begin position="80"/>
        <end position="172"/>
    </location>
</feature>
<protein>
    <submittedName>
        <fullName evidence="11">Hemolysin type calcium-binding protein</fullName>
    </submittedName>
</protein>
<dbReference type="InterPro" id="IPR038081">
    <property type="entry name" value="CalX-like_sf"/>
</dbReference>
<dbReference type="SUPFAM" id="SSF51120">
    <property type="entry name" value="beta-Roll"/>
    <property type="match status" value="4"/>
</dbReference>
<dbReference type="GO" id="GO:0007154">
    <property type="term" value="P:cell communication"/>
    <property type="evidence" value="ECO:0007669"/>
    <property type="project" value="InterPro"/>
</dbReference>
<organism evidence="11 12">
    <name type="scientific">Primorskyibacter sedentarius</name>
    <dbReference type="NCBI Taxonomy" id="745311"/>
    <lineage>
        <taxon>Bacteria</taxon>
        <taxon>Pseudomonadati</taxon>
        <taxon>Pseudomonadota</taxon>
        <taxon>Alphaproteobacteria</taxon>
        <taxon>Rhodobacterales</taxon>
        <taxon>Roseobacteraceae</taxon>
        <taxon>Primorskyibacter</taxon>
    </lineage>
</organism>
<keyword evidence="5" id="KW-0732">Signal</keyword>
<dbReference type="InterPro" id="IPR011049">
    <property type="entry name" value="Serralysin-like_metalloprot_C"/>
</dbReference>
<keyword evidence="6" id="KW-0677">Repeat</keyword>
<name>A0A4R3INT1_9RHOB</name>
<dbReference type="GO" id="GO:0016020">
    <property type="term" value="C:membrane"/>
    <property type="evidence" value="ECO:0007669"/>
    <property type="project" value="UniProtKB-SubCell"/>
</dbReference>
<dbReference type="InterPro" id="IPR050557">
    <property type="entry name" value="RTX_toxin/Mannuronan_C5-epim"/>
</dbReference>
<dbReference type="SUPFAM" id="SSF141072">
    <property type="entry name" value="CalX-like"/>
    <property type="match status" value="2"/>
</dbReference>
<dbReference type="Gene3D" id="2.60.40.2030">
    <property type="match status" value="2"/>
</dbReference>
<evidence type="ECO:0000256" key="8">
    <source>
        <dbReference type="ARBA" id="ARBA00023026"/>
    </source>
</evidence>
<evidence type="ECO:0000313" key="11">
    <source>
        <dbReference type="EMBL" id="TCS49914.1"/>
    </source>
</evidence>
<dbReference type="Pfam" id="PF00353">
    <property type="entry name" value="HemolysinCabind"/>
    <property type="match status" value="9"/>
</dbReference>
<dbReference type="InterPro" id="IPR003644">
    <property type="entry name" value="Calx_beta"/>
</dbReference>
<accession>A0A4R3INT1</accession>
<dbReference type="AlphaFoldDB" id="A0A4R3INT1"/>
<dbReference type="Gene3D" id="2.150.10.10">
    <property type="entry name" value="Serralysin-like metalloprotease, C-terminal"/>
    <property type="match status" value="7"/>
</dbReference>
<evidence type="ECO:0000256" key="5">
    <source>
        <dbReference type="ARBA" id="ARBA00022729"/>
    </source>
</evidence>
<evidence type="ECO:0000256" key="3">
    <source>
        <dbReference type="ARBA" id="ARBA00022525"/>
    </source>
</evidence>
<feature type="domain" description="Calx-beta" evidence="10">
    <location>
        <begin position="11"/>
        <end position="71"/>
    </location>
</feature>
<evidence type="ECO:0000256" key="1">
    <source>
        <dbReference type="ARBA" id="ARBA00004370"/>
    </source>
</evidence>
<dbReference type="Proteomes" id="UP000295696">
    <property type="component" value="Unassembled WGS sequence"/>
</dbReference>
<comment type="subcellular location">
    <subcellularLocation>
        <location evidence="1">Membrane</location>
    </subcellularLocation>
    <subcellularLocation>
        <location evidence="2">Secreted</location>
    </subcellularLocation>
</comment>
<keyword evidence="7" id="KW-0106">Calcium</keyword>